<dbReference type="InterPro" id="IPR011598">
    <property type="entry name" value="bHLH_dom"/>
</dbReference>
<evidence type="ECO:0000313" key="8">
    <source>
        <dbReference type="Proteomes" id="UP000235145"/>
    </source>
</evidence>
<dbReference type="GO" id="GO:0000981">
    <property type="term" value="F:DNA-binding transcription factor activity, RNA polymerase II-specific"/>
    <property type="evidence" value="ECO:0000318"/>
    <property type="project" value="GO_Central"/>
</dbReference>
<gene>
    <name evidence="7" type="ORF">LSAT_V11C100014200</name>
</gene>
<evidence type="ECO:0000256" key="4">
    <source>
        <dbReference type="ARBA" id="ARBA00023163"/>
    </source>
</evidence>
<dbReference type="Proteomes" id="UP000235145">
    <property type="component" value="Unassembled WGS sequence"/>
</dbReference>
<accession>A0A9R1WGH0</accession>
<dbReference type="InterPro" id="IPR045843">
    <property type="entry name" value="IND-like"/>
</dbReference>
<keyword evidence="8" id="KW-1185">Reference proteome</keyword>
<dbReference type="InterPro" id="IPR036638">
    <property type="entry name" value="HLH_DNA-bd_sf"/>
</dbReference>
<keyword evidence="5" id="KW-0539">Nucleus</keyword>
<evidence type="ECO:0000256" key="3">
    <source>
        <dbReference type="ARBA" id="ARBA00023125"/>
    </source>
</evidence>
<evidence type="ECO:0000259" key="6">
    <source>
        <dbReference type="PROSITE" id="PS50888"/>
    </source>
</evidence>
<keyword evidence="4" id="KW-0804">Transcription</keyword>
<keyword evidence="3" id="KW-0238">DNA-binding</keyword>
<dbReference type="EMBL" id="NBSK02000001">
    <property type="protein sequence ID" value="KAJ0226297.1"/>
    <property type="molecule type" value="Genomic_DNA"/>
</dbReference>
<evidence type="ECO:0000256" key="1">
    <source>
        <dbReference type="ARBA" id="ARBA00004123"/>
    </source>
</evidence>
<evidence type="ECO:0000256" key="5">
    <source>
        <dbReference type="ARBA" id="ARBA00023242"/>
    </source>
</evidence>
<dbReference type="AlphaFoldDB" id="A0A9R1WGH0"/>
<dbReference type="InterPro" id="IPR045239">
    <property type="entry name" value="bHLH95_bHLH"/>
</dbReference>
<dbReference type="GO" id="GO:0000978">
    <property type="term" value="F:RNA polymerase II cis-regulatory region sequence-specific DNA binding"/>
    <property type="evidence" value="ECO:0000318"/>
    <property type="project" value="GO_Central"/>
</dbReference>
<proteinExistence type="predicted"/>
<dbReference type="Gene3D" id="4.10.280.10">
    <property type="entry name" value="Helix-loop-helix DNA-binding domain"/>
    <property type="match status" value="1"/>
</dbReference>
<organism evidence="7 8">
    <name type="scientific">Lactuca sativa</name>
    <name type="common">Garden lettuce</name>
    <dbReference type="NCBI Taxonomy" id="4236"/>
    <lineage>
        <taxon>Eukaryota</taxon>
        <taxon>Viridiplantae</taxon>
        <taxon>Streptophyta</taxon>
        <taxon>Embryophyta</taxon>
        <taxon>Tracheophyta</taxon>
        <taxon>Spermatophyta</taxon>
        <taxon>Magnoliopsida</taxon>
        <taxon>eudicotyledons</taxon>
        <taxon>Gunneridae</taxon>
        <taxon>Pentapetalae</taxon>
        <taxon>asterids</taxon>
        <taxon>campanulids</taxon>
        <taxon>Asterales</taxon>
        <taxon>Asteraceae</taxon>
        <taxon>Cichorioideae</taxon>
        <taxon>Cichorieae</taxon>
        <taxon>Lactucinae</taxon>
        <taxon>Lactuca</taxon>
    </lineage>
</organism>
<sequence length="296" mass="33412">MNYIYISKLFITSMALSFYNNWSGHDAAYSSIFRPPSPSPELYTFHEDYTFYDTGFSPLFDPNYSNNLEVIPSLGSCNYSDVLPPVIPTGNVLLPSPELLQVSSFTYQDPYYNVPNSGAFDHAHLSQFCTEYRMVPEIPSELPPLPEIYQGGGCAASLPPWYDSRYGNRIDQDEESCNVQVKKQNVGNGRRSLSAQSMAARVRRRKISEKTQELGKLIPGGHKMNTAEMFQAAFKYIKFLQAQAGVLKLMNSIPETEELLRNGEMQGLVTCTLMQEKLYTEEKCIVSKHFAETPSK</sequence>
<dbReference type="GO" id="GO:0046983">
    <property type="term" value="F:protein dimerization activity"/>
    <property type="evidence" value="ECO:0007669"/>
    <property type="project" value="InterPro"/>
</dbReference>
<evidence type="ECO:0000313" key="7">
    <source>
        <dbReference type="EMBL" id="KAJ0226297.1"/>
    </source>
</evidence>
<dbReference type="PANTHER" id="PTHR16223:SF49">
    <property type="entry name" value="TRANSCRIPTION FACTOR BHLH52-RELATED"/>
    <property type="match status" value="1"/>
</dbReference>
<evidence type="ECO:0000256" key="2">
    <source>
        <dbReference type="ARBA" id="ARBA00023015"/>
    </source>
</evidence>
<comment type="subcellular location">
    <subcellularLocation>
        <location evidence="1">Nucleus</location>
    </subcellularLocation>
</comment>
<dbReference type="GO" id="GO:0006357">
    <property type="term" value="P:regulation of transcription by RNA polymerase II"/>
    <property type="evidence" value="ECO:0000318"/>
    <property type="project" value="GO_Central"/>
</dbReference>
<feature type="domain" description="BHLH" evidence="6">
    <location>
        <begin position="191"/>
        <end position="240"/>
    </location>
</feature>
<dbReference type="SMART" id="SM00353">
    <property type="entry name" value="HLH"/>
    <property type="match status" value="1"/>
</dbReference>
<comment type="caution">
    <text evidence="7">The sequence shown here is derived from an EMBL/GenBank/DDBJ whole genome shotgun (WGS) entry which is preliminary data.</text>
</comment>
<dbReference type="Pfam" id="PF00010">
    <property type="entry name" value="HLH"/>
    <property type="match status" value="1"/>
</dbReference>
<dbReference type="GO" id="GO:0005634">
    <property type="term" value="C:nucleus"/>
    <property type="evidence" value="ECO:0000318"/>
    <property type="project" value="GO_Central"/>
</dbReference>
<dbReference type="PANTHER" id="PTHR16223">
    <property type="entry name" value="TRANSCRIPTION FACTOR BHLH83-RELATED"/>
    <property type="match status" value="1"/>
</dbReference>
<protein>
    <recommendedName>
        <fullName evidence="6">BHLH domain-containing protein</fullName>
    </recommendedName>
</protein>
<keyword evidence="2" id="KW-0805">Transcription regulation</keyword>
<dbReference type="CDD" id="cd11393">
    <property type="entry name" value="bHLH_AtbHLH_like"/>
    <property type="match status" value="1"/>
</dbReference>
<reference evidence="7 8" key="1">
    <citation type="journal article" date="2017" name="Nat. Commun.">
        <title>Genome assembly with in vitro proximity ligation data and whole-genome triplication in lettuce.</title>
        <authorList>
            <person name="Reyes-Chin-Wo S."/>
            <person name="Wang Z."/>
            <person name="Yang X."/>
            <person name="Kozik A."/>
            <person name="Arikit S."/>
            <person name="Song C."/>
            <person name="Xia L."/>
            <person name="Froenicke L."/>
            <person name="Lavelle D.O."/>
            <person name="Truco M.J."/>
            <person name="Xia R."/>
            <person name="Zhu S."/>
            <person name="Xu C."/>
            <person name="Xu H."/>
            <person name="Xu X."/>
            <person name="Cox K."/>
            <person name="Korf I."/>
            <person name="Meyers B.C."/>
            <person name="Michelmore R.W."/>
        </authorList>
    </citation>
    <scope>NUCLEOTIDE SEQUENCE [LARGE SCALE GENOMIC DNA]</scope>
    <source>
        <strain evidence="8">cv. Salinas</strain>
        <tissue evidence="7">Seedlings</tissue>
    </source>
</reference>
<dbReference type="PROSITE" id="PS50888">
    <property type="entry name" value="BHLH"/>
    <property type="match status" value="1"/>
</dbReference>
<dbReference type="SUPFAM" id="SSF47459">
    <property type="entry name" value="HLH, helix-loop-helix DNA-binding domain"/>
    <property type="match status" value="1"/>
</dbReference>
<name>A0A9R1WGH0_LACSA</name>